<dbReference type="Proteomes" id="UP000500755">
    <property type="component" value="Chromosome"/>
</dbReference>
<evidence type="ECO:0000313" key="11">
    <source>
        <dbReference type="Proteomes" id="UP000500755"/>
    </source>
</evidence>
<evidence type="ECO:0000256" key="5">
    <source>
        <dbReference type="ARBA" id="ARBA00022801"/>
    </source>
</evidence>
<dbReference type="OMA" id="HAPENDA"/>
<dbReference type="EMBL" id="CP051298">
    <property type="protein sequence ID" value="QKD45146.1"/>
    <property type="molecule type" value="Genomic_DNA"/>
</dbReference>
<dbReference type="Gene3D" id="3.40.50.1010">
    <property type="entry name" value="5'-nuclease"/>
    <property type="match status" value="1"/>
</dbReference>
<proteinExistence type="inferred from homology"/>
<keyword evidence="4 8" id="KW-0479">Metal-binding</keyword>
<comment type="function">
    <text evidence="8">Toxic component of a toxin-antitoxin (TA) system. An RNase.</text>
</comment>
<sequence length="142" mass="15659">MRWLLDTCTLSETICPQPHPGVVDWLRRHGDDAAVAAASFGEIRYGIACLPPSAKRNQLQAWANALAQQFDGRILDTDEVVWQQFGELKASLRAMGRMQDALDIVIAATALRHGLALVTRNTRHFEDTGIRLVNPWADAPGA</sequence>
<keyword evidence="3 8" id="KW-0540">Nuclease</keyword>
<evidence type="ECO:0000313" key="10">
    <source>
        <dbReference type="EMBL" id="QKD45146.1"/>
    </source>
</evidence>
<evidence type="ECO:0000256" key="3">
    <source>
        <dbReference type="ARBA" id="ARBA00022722"/>
    </source>
</evidence>
<keyword evidence="2 8" id="KW-1277">Toxin-antitoxin system</keyword>
<dbReference type="InterPro" id="IPR029060">
    <property type="entry name" value="PIN-like_dom_sf"/>
</dbReference>
<protein>
    <recommendedName>
        <fullName evidence="8">Ribonuclease VapC</fullName>
        <shortName evidence="8">RNase VapC</shortName>
        <ecNumber evidence="8">3.1.-.-</ecNumber>
    </recommendedName>
    <alternativeName>
        <fullName evidence="8">Toxin VapC</fullName>
    </alternativeName>
</protein>
<dbReference type="AlphaFoldDB" id="A0A858ZW07"/>
<dbReference type="InterPro" id="IPR050556">
    <property type="entry name" value="Type_II_TA_system_RNase"/>
</dbReference>
<dbReference type="HAMAP" id="MF_00265">
    <property type="entry name" value="VapC_Nob1"/>
    <property type="match status" value="1"/>
</dbReference>
<dbReference type="GO" id="GO:0004540">
    <property type="term" value="F:RNA nuclease activity"/>
    <property type="evidence" value="ECO:0007669"/>
    <property type="project" value="InterPro"/>
</dbReference>
<feature type="binding site" evidence="8">
    <location>
        <position position="6"/>
    </location>
    <ligand>
        <name>Mg(2+)</name>
        <dbReference type="ChEBI" id="CHEBI:18420"/>
    </ligand>
</feature>
<dbReference type="GO" id="GO:0016787">
    <property type="term" value="F:hydrolase activity"/>
    <property type="evidence" value="ECO:0007669"/>
    <property type="project" value="UniProtKB-KW"/>
</dbReference>
<organism evidence="10 11">
    <name type="scientific">Alicycliphilus denitrificans</name>
    <dbReference type="NCBI Taxonomy" id="179636"/>
    <lineage>
        <taxon>Bacteria</taxon>
        <taxon>Pseudomonadati</taxon>
        <taxon>Pseudomonadota</taxon>
        <taxon>Betaproteobacteria</taxon>
        <taxon>Burkholderiales</taxon>
        <taxon>Comamonadaceae</taxon>
        <taxon>Alicycliphilus</taxon>
    </lineage>
</organism>
<reference evidence="10 11" key="1">
    <citation type="submission" date="2020-05" db="EMBL/GenBank/DDBJ databases">
        <title>Complete genome sequence of Alicycliphilus denitrificans DP3.</title>
        <authorList>
            <person name="Chen X."/>
        </authorList>
    </citation>
    <scope>NUCLEOTIDE SEQUENCE [LARGE SCALE GENOMIC DNA]</scope>
    <source>
        <strain evidence="10 11">DP3</strain>
    </source>
</reference>
<dbReference type="GO" id="GO:0090729">
    <property type="term" value="F:toxin activity"/>
    <property type="evidence" value="ECO:0007669"/>
    <property type="project" value="UniProtKB-KW"/>
</dbReference>
<evidence type="ECO:0000256" key="1">
    <source>
        <dbReference type="ARBA" id="ARBA00001946"/>
    </source>
</evidence>
<dbReference type="InterPro" id="IPR002716">
    <property type="entry name" value="PIN_dom"/>
</dbReference>
<dbReference type="PANTHER" id="PTHR33653:SF1">
    <property type="entry name" value="RIBONUCLEASE VAPC2"/>
    <property type="match status" value="1"/>
</dbReference>
<dbReference type="RefSeq" id="WP_013520073.1">
    <property type="nucleotide sequence ID" value="NZ_CP051298.1"/>
</dbReference>
<comment type="similarity">
    <text evidence="7 8">Belongs to the PINc/VapC protein family.</text>
</comment>
<keyword evidence="5 8" id="KW-0378">Hydrolase</keyword>
<feature type="binding site" evidence="8">
    <location>
        <position position="103"/>
    </location>
    <ligand>
        <name>Mg(2+)</name>
        <dbReference type="ChEBI" id="CHEBI:18420"/>
    </ligand>
</feature>
<dbReference type="GO" id="GO:0000287">
    <property type="term" value="F:magnesium ion binding"/>
    <property type="evidence" value="ECO:0007669"/>
    <property type="project" value="UniProtKB-UniRule"/>
</dbReference>
<feature type="domain" description="PIN" evidence="9">
    <location>
        <begin position="4"/>
        <end position="128"/>
    </location>
</feature>
<evidence type="ECO:0000256" key="2">
    <source>
        <dbReference type="ARBA" id="ARBA00022649"/>
    </source>
</evidence>
<evidence type="ECO:0000256" key="6">
    <source>
        <dbReference type="ARBA" id="ARBA00022842"/>
    </source>
</evidence>
<dbReference type="CDD" id="cd18746">
    <property type="entry name" value="PIN_VapC4-5_FitB-like"/>
    <property type="match status" value="1"/>
</dbReference>
<keyword evidence="8" id="KW-0800">Toxin</keyword>
<evidence type="ECO:0000256" key="4">
    <source>
        <dbReference type="ARBA" id="ARBA00022723"/>
    </source>
</evidence>
<evidence type="ECO:0000256" key="7">
    <source>
        <dbReference type="ARBA" id="ARBA00038093"/>
    </source>
</evidence>
<keyword evidence="6 8" id="KW-0460">Magnesium</keyword>
<gene>
    <name evidence="8" type="primary">vapC</name>
    <name evidence="10" type="ORF">HF896_16695</name>
</gene>
<dbReference type="PANTHER" id="PTHR33653">
    <property type="entry name" value="RIBONUCLEASE VAPC2"/>
    <property type="match status" value="1"/>
</dbReference>
<comment type="cofactor">
    <cofactor evidence="1 8">
        <name>Mg(2+)</name>
        <dbReference type="ChEBI" id="CHEBI:18420"/>
    </cofactor>
</comment>
<name>A0A858ZW07_9BURK</name>
<evidence type="ECO:0000256" key="8">
    <source>
        <dbReference type="HAMAP-Rule" id="MF_00265"/>
    </source>
</evidence>
<evidence type="ECO:0000259" key="9">
    <source>
        <dbReference type="Pfam" id="PF01850"/>
    </source>
</evidence>
<dbReference type="Pfam" id="PF01850">
    <property type="entry name" value="PIN"/>
    <property type="match status" value="1"/>
</dbReference>
<accession>A0A858ZW07</accession>
<dbReference type="SUPFAM" id="SSF88723">
    <property type="entry name" value="PIN domain-like"/>
    <property type="match status" value="1"/>
</dbReference>
<dbReference type="InterPro" id="IPR022907">
    <property type="entry name" value="VapC_family"/>
</dbReference>
<dbReference type="EC" id="3.1.-.-" evidence="8"/>